<dbReference type="EC" id="2.5.1.15" evidence="4"/>
<sequence length="254" mass="27665">MGILNVTPDSFSDGGNFYDPHTALAHANRLLEDGAHILDIGAESTRPGFEAVSAEDEWARLAPVLNPLLQQGTLVSVDTTKASVARASLKQGVQIINDIWGLQSDSEMPFVIADSAAHVVVMHNALKIDAERDIIADWKRFFDVSLNLAEKAGIAKERLILDPGIGFAKTPAQNIQAIRSLKILKSEYQLPILLGLSRKSMFGHFLGRSVKERLAGTLAANIAGVHEGADILRVHDIREHADAFKMYNLINEGL</sequence>
<evidence type="ECO:0000256" key="4">
    <source>
        <dbReference type="ARBA" id="ARBA00012458"/>
    </source>
</evidence>
<accession>A0A4Y6UK66</accession>
<dbReference type="GO" id="GO:0004156">
    <property type="term" value="F:dihydropteroate synthase activity"/>
    <property type="evidence" value="ECO:0007669"/>
    <property type="project" value="UniProtKB-EC"/>
</dbReference>
<dbReference type="Proteomes" id="UP000316313">
    <property type="component" value="Chromosome"/>
</dbReference>
<keyword evidence="8" id="KW-0289">Folate biosynthesis</keyword>
<dbReference type="InterPro" id="IPR045031">
    <property type="entry name" value="DHP_synth-like"/>
</dbReference>
<feature type="domain" description="Pterin-binding" evidence="9">
    <location>
        <begin position="1"/>
        <end position="245"/>
    </location>
</feature>
<gene>
    <name evidence="10" type="primary">folP</name>
    <name evidence="10" type="ORF">E3D00_02495</name>
</gene>
<proteinExistence type="predicted"/>
<dbReference type="CDD" id="cd00739">
    <property type="entry name" value="DHPS"/>
    <property type="match status" value="1"/>
</dbReference>
<evidence type="ECO:0000256" key="6">
    <source>
        <dbReference type="ARBA" id="ARBA00022723"/>
    </source>
</evidence>
<evidence type="ECO:0000256" key="2">
    <source>
        <dbReference type="ARBA" id="ARBA00001946"/>
    </source>
</evidence>
<evidence type="ECO:0000256" key="8">
    <source>
        <dbReference type="ARBA" id="ARBA00022909"/>
    </source>
</evidence>
<dbReference type="InterPro" id="IPR011005">
    <property type="entry name" value="Dihydropteroate_synth-like_sf"/>
</dbReference>
<dbReference type="EMBL" id="CP038141">
    <property type="protein sequence ID" value="QDH17952.1"/>
    <property type="molecule type" value="Genomic_DNA"/>
</dbReference>
<dbReference type="SUPFAM" id="SSF51717">
    <property type="entry name" value="Dihydropteroate synthetase-like"/>
    <property type="match status" value="1"/>
</dbReference>
<dbReference type="PROSITE" id="PS50972">
    <property type="entry name" value="PTERIN_BINDING"/>
    <property type="match status" value="1"/>
</dbReference>
<dbReference type="PANTHER" id="PTHR20941:SF1">
    <property type="entry name" value="FOLIC ACID SYNTHESIS PROTEIN FOL1"/>
    <property type="match status" value="1"/>
</dbReference>
<dbReference type="GO" id="GO:0046872">
    <property type="term" value="F:metal ion binding"/>
    <property type="evidence" value="ECO:0007669"/>
    <property type="project" value="UniProtKB-KW"/>
</dbReference>
<keyword evidence="6" id="KW-0479">Metal-binding</keyword>
<evidence type="ECO:0000259" key="9">
    <source>
        <dbReference type="PROSITE" id="PS50972"/>
    </source>
</evidence>
<reference evidence="10 11" key="1">
    <citation type="submission" date="2019-03" db="EMBL/GenBank/DDBJ databases">
        <title>The complete genome sequence of Swingsia samuiensis NBRC107927(T).</title>
        <authorList>
            <person name="Chua K.-O."/>
            <person name="Chan K.-G."/>
            <person name="See-Too W.-S."/>
        </authorList>
    </citation>
    <scope>NUCLEOTIDE SEQUENCE [LARGE SCALE GENOMIC DNA]</scope>
    <source>
        <strain evidence="10 11">AH83</strain>
    </source>
</reference>
<keyword evidence="5 10" id="KW-0808">Transferase</keyword>
<dbReference type="OrthoDB" id="9811744at2"/>
<dbReference type="Gene3D" id="3.20.20.20">
    <property type="entry name" value="Dihydropteroate synthase-like"/>
    <property type="match status" value="1"/>
</dbReference>
<organism evidence="10 11">
    <name type="scientific">Swingsia samuiensis</name>
    <dbReference type="NCBI Taxonomy" id="1293412"/>
    <lineage>
        <taxon>Bacteria</taxon>
        <taxon>Pseudomonadati</taxon>
        <taxon>Pseudomonadota</taxon>
        <taxon>Alphaproteobacteria</taxon>
        <taxon>Acetobacterales</taxon>
        <taxon>Acetobacteraceae</taxon>
        <taxon>Swingsia</taxon>
    </lineage>
</organism>
<dbReference type="GO" id="GO:0046656">
    <property type="term" value="P:folic acid biosynthetic process"/>
    <property type="evidence" value="ECO:0007669"/>
    <property type="project" value="UniProtKB-KW"/>
</dbReference>
<dbReference type="PANTHER" id="PTHR20941">
    <property type="entry name" value="FOLATE SYNTHESIS PROTEINS"/>
    <property type="match status" value="1"/>
</dbReference>
<dbReference type="PROSITE" id="PS00793">
    <property type="entry name" value="DHPS_2"/>
    <property type="match status" value="1"/>
</dbReference>
<evidence type="ECO:0000256" key="5">
    <source>
        <dbReference type="ARBA" id="ARBA00022679"/>
    </source>
</evidence>
<dbReference type="Pfam" id="PF00809">
    <property type="entry name" value="Pterin_bind"/>
    <property type="match status" value="1"/>
</dbReference>
<dbReference type="AlphaFoldDB" id="A0A4Y6UK66"/>
<evidence type="ECO:0000256" key="7">
    <source>
        <dbReference type="ARBA" id="ARBA00022842"/>
    </source>
</evidence>
<evidence type="ECO:0000313" key="10">
    <source>
        <dbReference type="EMBL" id="QDH17952.1"/>
    </source>
</evidence>
<dbReference type="NCBIfam" id="TIGR01496">
    <property type="entry name" value="DHPS"/>
    <property type="match status" value="1"/>
</dbReference>
<dbReference type="InterPro" id="IPR000489">
    <property type="entry name" value="Pterin-binding_dom"/>
</dbReference>
<keyword evidence="11" id="KW-1185">Reference proteome</keyword>
<evidence type="ECO:0000256" key="1">
    <source>
        <dbReference type="ARBA" id="ARBA00000012"/>
    </source>
</evidence>
<comment type="cofactor">
    <cofactor evidence="2">
        <name>Mg(2+)</name>
        <dbReference type="ChEBI" id="CHEBI:18420"/>
    </cofactor>
</comment>
<comment type="catalytic activity">
    <reaction evidence="1">
        <text>(7,8-dihydropterin-6-yl)methyl diphosphate + 4-aminobenzoate = 7,8-dihydropteroate + diphosphate</text>
        <dbReference type="Rhea" id="RHEA:19949"/>
        <dbReference type="ChEBI" id="CHEBI:17836"/>
        <dbReference type="ChEBI" id="CHEBI:17839"/>
        <dbReference type="ChEBI" id="CHEBI:33019"/>
        <dbReference type="ChEBI" id="CHEBI:72950"/>
        <dbReference type="EC" id="2.5.1.15"/>
    </reaction>
</comment>
<comment type="pathway">
    <text evidence="3">Cofactor biosynthesis; tetrahydrofolate biosynthesis; 7,8-dihydrofolate from 2-amino-4-hydroxy-6-hydroxymethyl-7,8-dihydropteridine diphosphate and 4-aminobenzoate: step 1/2.</text>
</comment>
<name>A0A4Y6UK66_9PROT</name>
<keyword evidence="7" id="KW-0460">Magnesium</keyword>
<evidence type="ECO:0000256" key="3">
    <source>
        <dbReference type="ARBA" id="ARBA00004763"/>
    </source>
</evidence>
<protein>
    <recommendedName>
        <fullName evidence="4">dihydropteroate synthase</fullName>
        <ecNumber evidence="4">2.5.1.15</ecNumber>
    </recommendedName>
</protein>
<dbReference type="GO" id="GO:0005829">
    <property type="term" value="C:cytosol"/>
    <property type="evidence" value="ECO:0007669"/>
    <property type="project" value="TreeGrafter"/>
</dbReference>
<dbReference type="KEGG" id="ssam:E3D00_02495"/>
<dbReference type="InterPro" id="IPR006390">
    <property type="entry name" value="DHP_synth_dom"/>
</dbReference>
<dbReference type="GO" id="GO:0046654">
    <property type="term" value="P:tetrahydrofolate biosynthetic process"/>
    <property type="evidence" value="ECO:0007669"/>
    <property type="project" value="TreeGrafter"/>
</dbReference>
<evidence type="ECO:0000313" key="11">
    <source>
        <dbReference type="Proteomes" id="UP000316313"/>
    </source>
</evidence>